<dbReference type="AlphaFoldDB" id="A0A2J6R7U7"/>
<keyword evidence="3 7" id="KW-0812">Transmembrane</keyword>
<dbReference type="GO" id="GO:0016020">
    <property type="term" value="C:membrane"/>
    <property type="evidence" value="ECO:0007669"/>
    <property type="project" value="UniProtKB-SubCell"/>
</dbReference>
<keyword evidence="4 7" id="KW-1133">Transmembrane helix</keyword>
<feature type="transmembrane region" description="Helical" evidence="7">
    <location>
        <begin position="417"/>
        <end position="438"/>
    </location>
</feature>
<feature type="compositionally biased region" description="Polar residues" evidence="6">
    <location>
        <begin position="40"/>
        <end position="50"/>
    </location>
</feature>
<dbReference type="Pfam" id="PF07690">
    <property type="entry name" value="MFS_1"/>
    <property type="match status" value="1"/>
</dbReference>
<accession>A0A2J6R7U7</accession>
<sequence length="549" mass="59767">MGKEAHKAIISIPPAPASPSGIHDYDEKDNNVGLDPPQSFIATSSQNTFDTPDEKAVVNTNHTDDLESGQETSSIQEESSDDANIVSWNGESDWENPMNWPSWRRWVLINLVGIITLMAGLSSSMFAPGVPALMKEFHSDNSTLASFVVTVFVLGFATGPLLFAPLSELYGRTIVQHTGCIGFVIFSVACALSTSLNMLIGMRLLQGIFAAVPLTNGGAIVADMVRQEKRGFAMAMLTLGVLMGPVIGPVTGGFLAAAKGWRWVFWLISIVMGMLTILCFVFWKESYAPIILARKAARLRKETGNQSLRSKYDIGLSPRAHLKRGIGRAVKMLLFSPIVLALSLYMGLIYAYFYLLFTTFTPIFEENYHFPPSTVGLSYLGVGIGFLVGQATFAKLGDVILKKCGARFGKGDLKPEYRLPLCCLGSVFVPVALFWYGWSVVAHVHWIVPIIGTGFIGLGNALIFIAIQAYVVDAFTLYAASALAANTLTRSVMAAVLPLAGPKMYKALGLGWGNSLLAFLALAMIPVPCLLMLHGERMRMWNVERMKSL</sequence>
<feature type="transmembrane region" description="Helical" evidence="7">
    <location>
        <begin position="178"/>
        <end position="200"/>
    </location>
</feature>
<proteinExistence type="inferred from homology"/>
<name>A0A2J6R7U7_HYAVF</name>
<dbReference type="OrthoDB" id="5296287at2759"/>
<comment type="subcellular location">
    <subcellularLocation>
        <location evidence="1">Membrane</location>
        <topology evidence="1">Multi-pass membrane protein</topology>
    </subcellularLocation>
</comment>
<dbReference type="InterPro" id="IPR036259">
    <property type="entry name" value="MFS_trans_sf"/>
</dbReference>
<evidence type="ECO:0000256" key="2">
    <source>
        <dbReference type="ARBA" id="ARBA00008335"/>
    </source>
</evidence>
<feature type="region of interest" description="Disordered" evidence="6">
    <location>
        <begin position="1"/>
        <end position="53"/>
    </location>
</feature>
<dbReference type="PROSITE" id="PS50850">
    <property type="entry name" value="MFS"/>
    <property type="match status" value="1"/>
</dbReference>
<feature type="domain" description="Major facilitator superfamily (MFS) profile" evidence="8">
    <location>
        <begin position="108"/>
        <end position="538"/>
    </location>
</feature>
<evidence type="ECO:0000256" key="7">
    <source>
        <dbReference type="SAM" id="Phobius"/>
    </source>
</evidence>
<organism evidence="9 10">
    <name type="scientific">Hyaloscypha variabilis (strain UAMH 11265 / GT02V1 / F)</name>
    <name type="common">Meliniomyces variabilis</name>
    <dbReference type="NCBI Taxonomy" id="1149755"/>
    <lineage>
        <taxon>Eukaryota</taxon>
        <taxon>Fungi</taxon>
        <taxon>Dikarya</taxon>
        <taxon>Ascomycota</taxon>
        <taxon>Pezizomycotina</taxon>
        <taxon>Leotiomycetes</taxon>
        <taxon>Helotiales</taxon>
        <taxon>Hyaloscyphaceae</taxon>
        <taxon>Hyaloscypha</taxon>
        <taxon>Hyaloscypha variabilis</taxon>
    </lineage>
</organism>
<feature type="transmembrane region" description="Helical" evidence="7">
    <location>
        <begin position="477"/>
        <end position="500"/>
    </location>
</feature>
<dbReference type="STRING" id="1149755.A0A2J6R7U7"/>
<gene>
    <name evidence="9" type="ORF">L207DRAFT_588112</name>
</gene>
<dbReference type="Proteomes" id="UP000235786">
    <property type="component" value="Unassembled WGS sequence"/>
</dbReference>
<feature type="transmembrane region" description="Helical" evidence="7">
    <location>
        <begin position="263"/>
        <end position="283"/>
    </location>
</feature>
<feature type="transmembrane region" description="Helical" evidence="7">
    <location>
        <begin position="232"/>
        <end position="257"/>
    </location>
</feature>
<dbReference type="EMBL" id="KZ613953">
    <property type="protein sequence ID" value="PMD34594.1"/>
    <property type="molecule type" value="Genomic_DNA"/>
</dbReference>
<feature type="transmembrane region" description="Helical" evidence="7">
    <location>
        <begin position="333"/>
        <end position="357"/>
    </location>
</feature>
<feature type="transmembrane region" description="Helical" evidence="7">
    <location>
        <begin position="147"/>
        <end position="166"/>
    </location>
</feature>
<evidence type="ECO:0000256" key="4">
    <source>
        <dbReference type="ARBA" id="ARBA00022989"/>
    </source>
</evidence>
<feature type="transmembrane region" description="Helical" evidence="7">
    <location>
        <begin position="377"/>
        <end position="396"/>
    </location>
</feature>
<feature type="transmembrane region" description="Helical" evidence="7">
    <location>
        <begin position="512"/>
        <end position="533"/>
    </location>
</feature>
<dbReference type="InterPro" id="IPR020846">
    <property type="entry name" value="MFS_dom"/>
</dbReference>
<keyword evidence="10" id="KW-1185">Reference proteome</keyword>
<comment type="similarity">
    <text evidence="2">Belongs to the major facilitator superfamily.</text>
</comment>
<dbReference type="SUPFAM" id="SSF103473">
    <property type="entry name" value="MFS general substrate transporter"/>
    <property type="match status" value="1"/>
</dbReference>
<dbReference type="InterPro" id="IPR011701">
    <property type="entry name" value="MFS"/>
</dbReference>
<feature type="transmembrane region" description="Helical" evidence="7">
    <location>
        <begin position="444"/>
        <end position="465"/>
    </location>
</feature>
<reference evidence="9 10" key="1">
    <citation type="submission" date="2016-04" db="EMBL/GenBank/DDBJ databases">
        <title>A degradative enzymes factory behind the ericoid mycorrhizal symbiosis.</title>
        <authorList>
            <consortium name="DOE Joint Genome Institute"/>
            <person name="Martino E."/>
            <person name="Morin E."/>
            <person name="Grelet G."/>
            <person name="Kuo A."/>
            <person name="Kohler A."/>
            <person name="Daghino S."/>
            <person name="Barry K."/>
            <person name="Choi C."/>
            <person name="Cichocki N."/>
            <person name="Clum A."/>
            <person name="Copeland A."/>
            <person name="Hainaut M."/>
            <person name="Haridas S."/>
            <person name="Labutti K."/>
            <person name="Lindquist E."/>
            <person name="Lipzen A."/>
            <person name="Khouja H.-R."/>
            <person name="Murat C."/>
            <person name="Ohm R."/>
            <person name="Olson A."/>
            <person name="Spatafora J."/>
            <person name="Veneault-Fourrey C."/>
            <person name="Henrissat B."/>
            <person name="Grigoriev I."/>
            <person name="Martin F."/>
            <person name="Perotto S."/>
        </authorList>
    </citation>
    <scope>NUCLEOTIDE SEQUENCE [LARGE SCALE GENOMIC DNA]</scope>
    <source>
        <strain evidence="9 10">F</strain>
    </source>
</reference>
<dbReference type="PANTHER" id="PTHR23502:SF68">
    <property type="entry name" value="MULTIDRUG TRANSPORTER, PUTATIVE (AFU_ORTHOLOGUE AFUA_3G01120)-RELATED"/>
    <property type="match status" value="1"/>
</dbReference>
<evidence type="ECO:0000259" key="8">
    <source>
        <dbReference type="PROSITE" id="PS50850"/>
    </source>
</evidence>
<evidence type="ECO:0000256" key="3">
    <source>
        <dbReference type="ARBA" id="ARBA00022692"/>
    </source>
</evidence>
<dbReference type="GO" id="GO:0022857">
    <property type="term" value="F:transmembrane transporter activity"/>
    <property type="evidence" value="ECO:0007669"/>
    <property type="project" value="InterPro"/>
</dbReference>
<evidence type="ECO:0000256" key="5">
    <source>
        <dbReference type="ARBA" id="ARBA00023136"/>
    </source>
</evidence>
<evidence type="ECO:0000256" key="6">
    <source>
        <dbReference type="SAM" id="MobiDB-lite"/>
    </source>
</evidence>
<dbReference type="PANTHER" id="PTHR23502">
    <property type="entry name" value="MAJOR FACILITATOR SUPERFAMILY"/>
    <property type="match status" value="1"/>
</dbReference>
<keyword evidence="5 7" id="KW-0472">Membrane</keyword>
<protein>
    <submittedName>
        <fullName evidence="9">MFS general substrate transporter</fullName>
    </submittedName>
</protein>
<evidence type="ECO:0000313" key="9">
    <source>
        <dbReference type="EMBL" id="PMD34594.1"/>
    </source>
</evidence>
<feature type="transmembrane region" description="Helical" evidence="7">
    <location>
        <begin position="206"/>
        <end position="225"/>
    </location>
</feature>
<dbReference type="Gene3D" id="1.20.1250.20">
    <property type="entry name" value="MFS general substrate transporter like domains"/>
    <property type="match status" value="1"/>
</dbReference>
<dbReference type="CDD" id="cd17323">
    <property type="entry name" value="MFS_Tpo1_MDR_like"/>
    <property type="match status" value="1"/>
</dbReference>
<dbReference type="FunFam" id="1.20.1250.20:FF:000011">
    <property type="entry name" value="MFS multidrug transporter, putative"/>
    <property type="match status" value="1"/>
</dbReference>
<evidence type="ECO:0000313" key="10">
    <source>
        <dbReference type="Proteomes" id="UP000235786"/>
    </source>
</evidence>
<evidence type="ECO:0000256" key="1">
    <source>
        <dbReference type="ARBA" id="ARBA00004141"/>
    </source>
</evidence>
<feature type="transmembrane region" description="Helical" evidence="7">
    <location>
        <begin position="106"/>
        <end position="127"/>
    </location>
</feature>